<sequence length="112" mass="12817">MIIDEIKNKEDSTRVQKASSSLSKVSDQNKNIAIQRSLTWNDIWHMAPLRISFLTRFVYDILPLNANLVRWRKKDDPTCPLCQGRQTADHVLSSCEVALSQGRYTCLGHKNS</sequence>
<dbReference type="EMBL" id="BLXT01002816">
    <property type="protein sequence ID" value="GFN97893.1"/>
    <property type="molecule type" value="Genomic_DNA"/>
</dbReference>
<keyword evidence="2" id="KW-0808">Transferase</keyword>
<evidence type="ECO:0000259" key="1">
    <source>
        <dbReference type="Pfam" id="PF13966"/>
    </source>
</evidence>
<dbReference type="Proteomes" id="UP000735302">
    <property type="component" value="Unassembled WGS sequence"/>
</dbReference>
<dbReference type="InterPro" id="IPR026960">
    <property type="entry name" value="RVT-Znf"/>
</dbReference>
<accession>A0AAV3ZU06</accession>
<dbReference type="AlphaFoldDB" id="A0AAV3ZU06"/>
<name>A0AAV3ZU06_9GAST</name>
<keyword evidence="3" id="KW-1185">Reference proteome</keyword>
<evidence type="ECO:0000313" key="3">
    <source>
        <dbReference type="Proteomes" id="UP000735302"/>
    </source>
</evidence>
<reference evidence="2 3" key="1">
    <citation type="journal article" date="2021" name="Elife">
        <title>Chloroplast acquisition without the gene transfer in kleptoplastic sea slugs, Plakobranchus ocellatus.</title>
        <authorList>
            <person name="Maeda T."/>
            <person name="Takahashi S."/>
            <person name="Yoshida T."/>
            <person name="Shimamura S."/>
            <person name="Takaki Y."/>
            <person name="Nagai Y."/>
            <person name="Toyoda A."/>
            <person name="Suzuki Y."/>
            <person name="Arimoto A."/>
            <person name="Ishii H."/>
            <person name="Satoh N."/>
            <person name="Nishiyama T."/>
            <person name="Hasebe M."/>
            <person name="Maruyama T."/>
            <person name="Minagawa J."/>
            <person name="Obokata J."/>
            <person name="Shigenobu S."/>
        </authorList>
    </citation>
    <scope>NUCLEOTIDE SEQUENCE [LARGE SCALE GENOMIC DNA]</scope>
</reference>
<gene>
    <name evidence="2" type="ORF">PoB_002439900</name>
</gene>
<proteinExistence type="predicted"/>
<comment type="caution">
    <text evidence="2">The sequence shown here is derived from an EMBL/GenBank/DDBJ whole genome shotgun (WGS) entry which is preliminary data.</text>
</comment>
<organism evidence="2 3">
    <name type="scientific">Plakobranchus ocellatus</name>
    <dbReference type="NCBI Taxonomy" id="259542"/>
    <lineage>
        <taxon>Eukaryota</taxon>
        <taxon>Metazoa</taxon>
        <taxon>Spiralia</taxon>
        <taxon>Lophotrochozoa</taxon>
        <taxon>Mollusca</taxon>
        <taxon>Gastropoda</taxon>
        <taxon>Heterobranchia</taxon>
        <taxon>Euthyneura</taxon>
        <taxon>Panpulmonata</taxon>
        <taxon>Sacoglossa</taxon>
        <taxon>Placobranchoidea</taxon>
        <taxon>Plakobranchidae</taxon>
        <taxon>Plakobranchus</taxon>
    </lineage>
</organism>
<keyword evidence="2" id="KW-0695">RNA-directed DNA polymerase</keyword>
<protein>
    <submittedName>
        <fullName evidence="2">Reverse transcriptase</fullName>
    </submittedName>
</protein>
<keyword evidence="2" id="KW-0548">Nucleotidyltransferase</keyword>
<evidence type="ECO:0000313" key="2">
    <source>
        <dbReference type="EMBL" id="GFN97893.1"/>
    </source>
</evidence>
<feature type="domain" description="Reverse transcriptase zinc-binding" evidence="1">
    <location>
        <begin position="35"/>
        <end position="99"/>
    </location>
</feature>
<dbReference type="Pfam" id="PF13966">
    <property type="entry name" value="zf-RVT"/>
    <property type="match status" value="1"/>
</dbReference>
<dbReference type="GO" id="GO:0003964">
    <property type="term" value="F:RNA-directed DNA polymerase activity"/>
    <property type="evidence" value="ECO:0007669"/>
    <property type="project" value="UniProtKB-KW"/>
</dbReference>